<name>A0A9D4XHQ1_PEA</name>
<dbReference type="Proteomes" id="UP001058974">
    <property type="component" value="Chromosome 4"/>
</dbReference>
<evidence type="ECO:0000313" key="3">
    <source>
        <dbReference type="Proteomes" id="UP001058974"/>
    </source>
</evidence>
<evidence type="ECO:0000313" key="2">
    <source>
        <dbReference type="EMBL" id="KAI5419415.1"/>
    </source>
</evidence>
<reference evidence="2 3" key="1">
    <citation type="journal article" date="2022" name="Nat. Genet.">
        <title>Improved pea reference genome and pan-genome highlight genomic features and evolutionary characteristics.</title>
        <authorList>
            <person name="Yang T."/>
            <person name="Liu R."/>
            <person name="Luo Y."/>
            <person name="Hu S."/>
            <person name="Wang D."/>
            <person name="Wang C."/>
            <person name="Pandey M.K."/>
            <person name="Ge S."/>
            <person name="Xu Q."/>
            <person name="Li N."/>
            <person name="Li G."/>
            <person name="Huang Y."/>
            <person name="Saxena R.K."/>
            <person name="Ji Y."/>
            <person name="Li M."/>
            <person name="Yan X."/>
            <person name="He Y."/>
            <person name="Liu Y."/>
            <person name="Wang X."/>
            <person name="Xiang C."/>
            <person name="Varshney R.K."/>
            <person name="Ding H."/>
            <person name="Gao S."/>
            <person name="Zong X."/>
        </authorList>
    </citation>
    <scope>NUCLEOTIDE SEQUENCE [LARGE SCALE GENOMIC DNA]</scope>
    <source>
        <strain evidence="2 3">cv. Zhongwan 6</strain>
    </source>
</reference>
<feature type="transmembrane region" description="Helical" evidence="1">
    <location>
        <begin position="37"/>
        <end position="58"/>
    </location>
</feature>
<organism evidence="2 3">
    <name type="scientific">Pisum sativum</name>
    <name type="common">Garden pea</name>
    <name type="synonym">Lathyrus oleraceus</name>
    <dbReference type="NCBI Taxonomy" id="3888"/>
    <lineage>
        <taxon>Eukaryota</taxon>
        <taxon>Viridiplantae</taxon>
        <taxon>Streptophyta</taxon>
        <taxon>Embryophyta</taxon>
        <taxon>Tracheophyta</taxon>
        <taxon>Spermatophyta</taxon>
        <taxon>Magnoliopsida</taxon>
        <taxon>eudicotyledons</taxon>
        <taxon>Gunneridae</taxon>
        <taxon>Pentapetalae</taxon>
        <taxon>rosids</taxon>
        <taxon>fabids</taxon>
        <taxon>Fabales</taxon>
        <taxon>Fabaceae</taxon>
        <taxon>Papilionoideae</taxon>
        <taxon>50 kb inversion clade</taxon>
        <taxon>NPAAA clade</taxon>
        <taxon>Hologalegina</taxon>
        <taxon>IRL clade</taxon>
        <taxon>Fabeae</taxon>
        <taxon>Lathyrus</taxon>
    </lineage>
</organism>
<keyword evidence="1" id="KW-0472">Membrane</keyword>
<accession>A0A9D4XHQ1</accession>
<dbReference type="AlphaFoldDB" id="A0A9D4XHQ1"/>
<proteinExistence type="predicted"/>
<evidence type="ECO:0000256" key="1">
    <source>
        <dbReference type="SAM" id="Phobius"/>
    </source>
</evidence>
<dbReference type="EMBL" id="JAMSHJ010000004">
    <property type="protein sequence ID" value="KAI5419415.1"/>
    <property type="molecule type" value="Genomic_DNA"/>
</dbReference>
<keyword evidence="3" id="KW-1185">Reference proteome</keyword>
<feature type="non-terminal residue" evidence="2">
    <location>
        <position position="128"/>
    </location>
</feature>
<sequence>NTKRAFIISLVQFIYYKYPSYEVKPQLWYFNMTTSKVLSVFFFVLLGLGICSAARTLLTFGVDHGIGGGYHGDIGVSGGGGYGGGGGGGHGGVDGYGGGAGGGAGGGEYEGDGVVGGGEGGGHGGYHP</sequence>
<comment type="caution">
    <text evidence="2">The sequence shown here is derived from an EMBL/GenBank/DDBJ whole genome shotgun (WGS) entry which is preliminary data.</text>
</comment>
<keyword evidence="1" id="KW-0812">Transmembrane</keyword>
<keyword evidence="1" id="KW-1133">Transmembrane helix</keyword>
<gene>
    <name evidence="2" type="ORF">KIW84_043550</name>
</gene>
<protein>
    <submittedName>
        <fullName evidence="2">Uncharacterized protein</fullName>
    </submittedName>
</protein>
<dbReference type="Gramene" id="Psat04G0355000-T3">
    <property type="protein sequence ID" value="KAI5419415.1"/>
    <property type="gene ID" value="KIW84_043550"/>
</dbReference>